<evidence type="ECO:0000256" key="7">
    <source>
        <dbReference type="ARBA" id="ARBA00022801"/>
    </source>
</evidence>
<dbReference type="Gene3D" id="3.30.830.10">
    <property type="entry name" value="Metalloenzyme, LuxS/M16 peptidase-like"/>
    <property type="match status" value="3"/>
</dbReference>
<keyword evidence="9" id="KW-0482">Metalloprotease</keyword>
<comment type="cofactor">
    <cofactor evidence="1">
        <name>Zn(2+)</name>
        <dbReference type="ChEBI" id="CHEBI:29105"/>
    </cofactor>
</comment>
<dbReference type="InterPro" id="IPR007863">
    <property type="entry name" value="Peptidase_M16_C"/>
</dbReference>
<evidence type="ECO:0000256" key="10">
    <source>
        <dbReference type="ARBA" id="ARBA00023128"/>
    </source>
</evidence>
<dbReference type="Pfam" id="PF00675">
    <property type="entry name" value="Peptidase_M16"/>
    <property type="match status" value="1"/>
</dbReference>
<dbReference type="EMBL" id="VXIV02000185">
    <property type="protein sequence ID" value="KAF6040073.1"/>
    <property type="molecule type" value="Genomic_DNA"/>
</dbReference>
<comment type="caution">
    <text evidence="12">The sequence shown here is derived from an EMBL/GenBank/DDBJ whole genome shotgun (WGS) entry which is preliminary data.</text>
</comment>
<dbReference type="GO" id="GO:0005759">
    <property type="term" value="C:mitochondrial matrix"/>
    <property type="evidence" value="ECO:0007669"/>
    <property type="project" value="TreeGrafter"/>
</dbReference>
<evidence type="ECO:0000259" key="11">
    <source>
        <dbReference type="SMART" id="SM01264"/>
    </source>
</evidence>
<proteinExistence type="inferred from homology"/>
<evidence type="ECO:0000256" key="8">
    <source>
        <dbReference type="ARBA" id="ARBA00022833"/>
    </source>
</evidence>
<sequence length="817" mass="91742">MMAVRKRSENCGPKSSKVSFPIAMATPRLLYSTVLARSFHSCRSKVSQKWNCMHRIKYSTAVAVEPPLDSYASLSAGNKIRGYTILKVVPVSELNLVSVLLSHDETNAKHLHIARNDKNNAFGVSFRTTPMDDTGVPHILEHIALCGSTKYPVRDPFFKMINRSLSTFMNAMTASDWTLYPFSSQNKKDFTNLMSVYLDAAFNPLLQERDFRQEGWRLEHKDHNDPSSPIIYKGVVFNEMKGVFSSQHAIFQEAVQNNLLPSHTYGVCSGGLPLAIPDLTWQALREFHSNHYHPVTPDHLDIIENSVLKHYNKLEQDTSVPLQPRWAEPRRVKVSCRHNEMLPDSNKQTTVAVSYLLTDVTDVYESSVLSLISSLLVNSETAPFYHSLIESNLGSGFAPVCGYENSTRDTWFSVGLEGIAEGSVEQVLNIIDETFKKVANEGFPQERVDALLSQIELSTKHQTSNFGLSLMMSLNTMWNHDADPTVGLQVNEIISRFKKEMAANPQYLQEYVKKYFIENTHKLTVEMSPDEHYEEKQQELEAAKLKSMVDRLTAADREEIFTQGKVLAKAQMEEEDLSCLPTILKTDLDTVGVKTRVDTTTLDGVEVQLCEQPTNEVVYFNLLTDMADLPSHLKPFVPLFCSVATKMGAGGLDYKQQSQRIARYTGGLSLSHHISSSPSDLDMVLQAIHLQSFCLKENITPMFELWADIFNKIRLEDVGRLSMLLKMGVADLVNSVSHSGHQYAMRHSASNLSEANRLKEVLSGVTQISFLKTLSENDNQDRIASYLKDIAQHVLNKNSLNLFGVISGALSMLSLVQ</sequence>
<dbReference type="Proteomes" id="UP000593567">
    <property type="component" value="Unassembled WGS sequence"/>
</dbReference>
<dbReference type="SUPFAM" id="SSF63411">
    <property type="entry name" value="LuxS/MPP-like metallohydrolase"/>
    <property type="match status" value="3"/>
</dbReference>
<evidence type="ECO:0000313" key="13">
    <source>
        <dbReference type="Proteomes" id="UP000593567"/>
    </source>
</evidence>
<keyword evidence="5" id="KW-0645">Protease</keyword>
<evidence type="ECO:0000313" key="12">
    <source>
        <dbReference type="EMBL" id="KAF6040073.1"/>
    </source>
</evidence>
<dbReference type="GO" id="GO:0016485">
    <property type="term" value="P:protein processing"/>
    <property type="evidence" value="ECO:0007669"/>
    <property type="project" value="TreeGrafter"/>
</dbReference>
<dbReference type="GO" id="GO:0004222">
    <property type="term" value="F:metalloendopeptidase activity"/>
    <property type="evidence" value="ECO:0007669"/>
    <property type="project" value="TreeGrafter"/>
</dbReference>
<evidence type="ECO:0000256" key="5">
    <source>
        <dbReference type="ARBA" id="ARBA00022670"/>
    </source>
</evidence>
<keyword evidence="13" id="KW-1185">Reference proteome</keyword>
<name>A0A7J7KPS0_BUGNE</name>
<dbReference type="SMART" id="SM01264">
    <property type="entry name" value="M16C_associated"/>
    <property type="match status" value="1"/>
</dbReference>
<evidence type="ECO:0000256" key="6">
    <source>
        <dbReference type="ARBA" id="ARBA00022723"/>
    </source>
</evidence>
<dbReference type="InterPro" id="IPR011765">
    <property type="entry name" value="Pept_M16_N"/>
</dbReference>
<gene>
    <name evidence="12" type="ORF">EB796_001642</name>
</gene>
<evidence type="ECO:0000256" key="2">
    <source>
        <dbReference type="ARBA" id="ARBA00004173"/>
    </source>
</evidence>
<keyword evidence="8" id="KW-0862">Zinc</keyword>
<keyword evidence="10" id="KW-0496">Mitochondrion</keyword>
<protein>
    <recommendedName>
        <fullName evidence="4">Presequence protease, mitochondrial</fullName>
    </recommendedName>
</protein>
<feature type="domain" description="Peptidase M16C associated" evidence="11">
    <location>
        <begin position="527"/>
        <end position="774"/>
    </location>
</feature>
<dbReference type="Pfam" id="PF08367">
    <property type="entry name" value="M16C_assoc"/>
    <property type="match status" value="1"/>
</dbReference>
<dbReference type="GO" id="GO:0046872">
    <property type="term" value="F:metal ion binding"/>
    <property type="evidence" value="ECO:0007669"/>
    <property type="project" value="UniProtKB-KW"/>
</dbReference>
<keyword evidence="6" id="KW-0479">Metal-binding</keyword>
<dbReference type="FunFam" id="3.30.830.10:FF:000009">
    <property type="entry name" value="Presequence protease, mitochondrial"/>
    <property type="match status" value="1"/>
</dbReference>
<evidence type="ECO:0000256" key="3">
    <source>
        <dbReference type="ARBA" id="ARBA00007575"/>
    </source>
</evidence>
<comment type="subcellular location">
    <subcellularLocation>
        <location evidence="2">Mitochondrion</location>
    </subcellularLocation>
</comment>
<dbReference type="Pfam" id="PF05193">
    <property type="entry name" value="Peptidase_M16_C"/>
    <property type="match status" value="1"/>
</dbReference>
<organism evidence="12 13">
    <name type="scientific">Bugula neritina</name>
    <name type="common">Brown bryozoan</name>
    <name type="synonym">Sertularia neritina</name>
    <dbReference type="NCBI Taxonomy" id="10212"/>
    <lineage>
        <taxon>Eukaryota</taxon>
        <taxon>Metazoa</taxon>
        <taxon>Spiralia</taxon>
        <taxon>Lophotrochozoa</taxon>
        <taxon>Bryozoa</taxon>
        <taxon>Gymnolaemata</taxon>
        <taxon>Cheilostomatida</taxon>
        <taxon>Flustrina</taxon>
        <taxon>Buguloidea</taxon>
        <taxon>Bugulidae</taxon>
        <taxon>Bugula</taxon>
    </lineage>
</organism>
<accession>A0A7J7KPS0</accession>
<dbReference type="PANTHER" id="PTHR43016:SF13">
    <property type="entry name" value="PRESEQUENCE PROTEASE, MITOCHONDRIAL"/>
    <property type="match status" value="1"/>
</dbReference>
<keyword evidence="7" id="KW-0378">Hydrolase</keyword>
<dbReference type="PANTHER" id="PTHR43016">
    <property type="entry name" value="PRESEQUENCE PROTEASE"/>
    <property type="match status" value="1"/>
</dbReference>
<dbReference type="AlphaFoldDB" id="A0A7J7KPS0"/>
<evidence type="ECO:0000256" key="4">
    <source>
        <dbReference type="ARBA" id="ARBA00020167"/>
    </source>
</evidence>
<evidence type="ECO:0000256" key="9">
    <source>
        <dbReference type="ARBA" id="ARBA00023049"/>
    </source>
</evidence>
<reference evidence="12" key="1">
    <citation type="submission" date="2020-06" db="EMBL/GenBank/DDBJ databases">
        <title>Draft genome of Bugula neritina, a colonial animal packing powerful symbionts and potential medicines.</title>
        <authorList>
            <person name="Rayko M."/>
        </authorList>
    </citation>
    <scope>NUCLEOTIDE SEQUENCE [LARGE SCALE GENOMIC DNA]</scope>
    <source>
        <strain evidence="12">Kwan_BN1</strain>
    </source>
</reference>
<evidence type="ECO:0000256" key="1">
    <source>
        <dbReference type="ARBA" id="ARBA00001947"/>
    </source>
</evidence>
<dbReference type="FunFam" id="3.30.830.10:FF:000011">
    <property type="entry name" value="Presequence protease, mitochondrial"/>
    <property type="match status" value="1"/>
</dbReference>
<comment type="similarity">
    <text evidence="3">Belongs to the peptidase M16 family. PreP subfamily.</text>
</comment>
<dbReference type="InterPro" id="IPR011249">
    <property type="entry name" value="Metalloenz_LuxS/M16"/>
</dbReference>
<dbReference type="InterPro" id="IPR013578">
    <property type="entry name" value="Peptidase_M16C_assoc"/>
</dbReference>
<dbReference type="OrthoDB" id="10250783at2759"/>